<dbReference type="Proteomes" id="UP000663855">
    <property type="component" value="Unassembled WGS sequence"/>
</dbReference>
<gene>
    <name evidence="3" type="ORF">CJN711_LOCUS30432</name>
</gene>
<dbReference type="EMBL" id="CAJNOV010014520">
    <property type="protein sequence ID" value="CAF1551390.1"/>
    <property type="molecule type" value="Genomic_DNA"/>
</dbReference>
<feature type="chain" id="PRO_5032317979" evidence="2">
    <location>
        <begin position="23"/>
        <end position="964"/>
    </location>
</feature>
<feature type="signal peptide" evidence="2">
    <location>
        <begin position="1"/>
        <end position="22"/>
    </location>
</feature>
<accession>A0A815X6N1</accession>
<comment type="caution">
    <text evidence="3">The sequence shown here is derived from an EMBL/GenBank/DDBJ whole genome shotgun (WGS) entry which is preliminary data.</text>
</comment>
<reference evidence="3" key="1">
    <citation type="submission" date="2021-02" db="EMBL/GenBank/DDBJ databases">
        <authorList>
            <person name="Nowell W R."/>
        </authorList>
    </citation>
    <scope>NUCLEOTIDE SEQUENCE</scope>
</reference>
<organism evidence="3 4">
    <name type="scientific">Rotaria magnacalcarata</name>
    <dbReference type="NCBI Taxonomy" id="392030"/>
    <lineage>
        <taxon>Eukaryota</taxon>
        <taxon>Metazoa</taxon>
        <taxon>Spiralia</taxon>
        <taxon>Gnathifera</taxon>
        <taxon>Rotifera</taxon>
        <taxon>Eurotatoria</taxon>
        <taxon>Bdelloidea</taxon>
        <taxon>Philodinida</taxon>
        <taxon>Philodinidae</taxon>
        <taxon>Rotaria</taxon>
    </lineage>
</organism>
<dbReference type="InterPro" id="IPR050975">
    <property type="entry name" value="Sleep_regulator"/>
</dbReference>
<evidence type="ECO:0000313" key="3">
    <source>
        <dbReference type="EMBL" id="CAF1551390.1"/>
    </source>
</evidence>
<proteinExistence type="predicted"/>
<name>A0A815X6N1_9BILA</name>
<evidence type="ECO:0000313" key="4">
    <source>
        <dbReference type="Proteomes" id="UP000663855"/>
    </source>
</evidence>
<keyword evidence="1 2" id="KW-0732">Signal</keyword>
<evidence type="ECO:0000256" key="2">
    <source>
        <dbReference type="SAM" id="SignalP"/>
    </source>
</evidence>
<sequence>MIVVPSVIVLLFFAFITYPTIGESLKCYECSGKKSCGGQGHTDHIVECTGKCMIYRNDDDDDDGVIVRSCCLNNCNSENRPNTYFCSKDRCNSIDLDSKFLATKNNSHQKQVHLRTKIEEKNSSLQCFDCSSHKSDCAVAETTLVEKCQACMVYLNQIDTNNVIRRCCKSNCGAPGTIRNYHGRRTYFCTSDQCNGIGSEKVLTGKVELENTNVVRLLLSKMETTTATISTTTPAKTVFQCYECSGPSCGKGDSPVSTNCPSCMVYRNPNDQTIIERRCCWWACGTSNTVSTYNGIETYFCADDKCNGYGAESTLTPPVTTTTVSTTSVKTIFQCYECSGPSCGKGDSPVSTNCPSCMVYRNPNDQTIIERRCCWWACGTPNTVSTHNGIETYFCADDKCNGYGAESTLTSPVTTTTEKTTTTTTISTTPAKTIFQCYECSGPSCGRGDSSISTNCPSCMAYRNPNDPSIIERRCCWWACGASNTVSTYNGIETYFCADDKCNGYGAEFTLTPPVTTTTERTTTTTTISTTPAKTIFQCYECSGPSCGRGDSPISTNCPSCMVYRNPNDQTIIERRCCWWACGASNTVSTYNGIETYFCADDKCNGYGAEFTLTPPVTTMTTTQTTTTLSKAITTPMTTITTTIMTTTTTKTAFQCYECSGADCGREGAAVMMNCPKCMVQRNPQDETIIERRCCWWSCGPSNSVSTYNGLETYFCAADKCNGYGAEFALSPAGKTTTTTTTTTTAMQTSTSVTTPTTPATTITTTTIGITTTTTAEKTSFQCYDCSGQECGRDGSSALSNCPRCMVYRNPNDQTIIERRCCWWTCGTSNTVSDYNGIETYFCAADKCNGYGSEFALGPPVTTTTTTKTTPSTFTTSISITSEIRTTTATSSLHCTLNCRNAGTPETEDGCFCYCLENTIGRECENVDCTKPDADSETCSIENQSLCQESEEFALECHHLCGKC</sequence>
<protein>
    <submittedName>
        <fullName evidence="3">Uncharacterized protein</fullName>
    </submittedName>
</protein>
<evidence type="ECO:0000256" key="1">
    <source>
        <dbReference type="ARBA" id="ARBA00022729"/>
    </source>
</evidence>
<dbReference type="PANTHER" id="PTHR33562">
    <property type="entry name" value="ATILLA, ISOFORM B-RELATED-RELATED"/>
    <property type="match status" value="1"/>
</dbReference>
<dbReference type="AlphaFoldDB" id="A0A815X6N1"/>